<keyword evidence="2" id="KW-1185">Reference proteome</keyword>
<dbReference type="GO" id="GO:0004534">
    <property type="term" value="F:5'-3' RNA exonuclease activity"/>
    <property type="evidence" value="ECO:0007669"/>
    <property type="project" value="TreeGrafter"/>
</dbReference>
<evidence type="ECO:0000313" key="2">
    <source>
        <dbReference type="Proteomes" id="UP000240904"/>
    </source>
</evidence>
<sequence>MPQSAIGKQWYKFDFHTHTPASIDYRDQEIPNAVEWLKAVMQAEIDCVAVTDHNSGCWINKLKDTYINLDKSEQWYRPLHIFPGCEITVSTGASRIHLLALFDPSVASNHITVLLGACGISDDFGDPEGTTTTESIETVIAKVKQAGGLAIPAHIDGSKGLLENVRNVNPDIQKSLNLIDAAQFLNTTHLDTVHPELKKAASHIAVVRGSDAHSIIDFGSSFTWVKMDIPSLTALEFALKDNKFCILNQEENPNITPKSN</sequence>
<dbReference type="AlphaFoldDB" id="A0A2T3MZP3"/>
<evidence type="ECO:0000313" key="1">
    <source>
        <dbReference type="EMBL" id="PSW05450.1"/>
    </source>
</evidence>
<dbReference type="EMBL" id="PYMC01000005">
    <property type="protein sequence ID" value="PSW05450.1"/>
    <property type="molecule type" value="Genomic_DNA"/>
</dbReference>
<gene>
    <name evidence="1" type="ORF">C9I89_09380</name>
</gene>
<dbReference type="InterPro" id="IPR052018">
    <property type="entry name" value="PHP_domain"/>
</dbReference>
<name>A0A2T3MZP3_9GAMM</name>
<comment type="caution">
    <text evidence="1">The sequence shown here is derived from an EMBL/GenBank/DDBJ whole genome shotgun (WGS) entry which is preliminary data.</text>
</comment>
<dbReference type="Proteomes" id="UP000240904">
    <property type="component" value="Unassembled WGS sequence"/>
</dbReference>
<organism evidence="1 2">
    <name type="scientific">Photobacterium lipolyticum</name>
    <dbReference type="NCBI Taxonomy" id="266810"/>
    <lineage>
        <taxon>Bacteria</taxon>
        <taxon>Pseudomonadati</taxon>
        <taxon>Pseudomonadota</taxon>
        <taxon>Gammaproteobacteria</taxon>
        <taxon>Vibrionales</taxon>
        <taxon>Vibrionaceae</taxon>
        <taxon>Photobacterium</taxon>
    </lineage>
</organism>
<dbReference type="InterPro" id="IPR016195">
    <property type="entry name" value="Pol/histidinol_Pase-like"/>
</dbReference>
<proteinExistence type="predicted"/>
<protein>
    <recommendedName>
        <fullName evidence="3">Polymerase/histidinol phosphatase N-terminal domain-containing protein</fullName>
    </recommendedName>
</protein>
<dbReference type="Gene3D" id="3.20.20.140">
    <property type="entry name" value="Metal-dependent hydrolases"/>
    <property type="match status" value="1"/>
</dbReference>
<dbReference type="RefSeq" id="WP_107283090.1">
    <property type="nucleotide sequence ID" value="NZ_PYMC01000005.1"/>
</dbReference>
<dbReference type="PANTHER" id="PTHR42924:SF3">
    <property type="entry name" value="POLYMERASE_HISTIDINOL PHOSPHATASE N-TERMINAL DOMAIN-CONTAINING PROTEIN"/>
    <property type="match status" value="1"/>
</dbReference>
<dbReference type="GO" id="GO:0035312">
    <property type="term" value="F:5'-3' DNA exonuclease activity"/>
    <property type="evidence" value="ECO:0007669"/>
    <property type="project" value="TreeGrafter"/>
</dbReference>
<dbReference type="OrthoDB" id="9791620at2"/>
<dbReference type="SUPFAM" id="SSF89550">
    <property type="entry name" value="PHP domain-like"/>
    <property type="match status" value="1"/>
</dbReference>
<reference evidence="1 2" key="1">
    <citation type="submission" date="2018-03" db="EMBL/GenBank/DDBJ databases">
        <title>Whole genome sequencing of Histamine producing bacteria.</title>
        <authorList>
            <person name="Butler K."/>
        </authorList>
    </citation>
    <scope>NUCLEOTIDE SEQUENCE [LARGE SCALE GENOMIC DNA]</scope>
    <source>
        <strain evidence="1 2">DSM 16190</strain>
    </source>
</reference>
<evidence type="ECO:0008006" key="3">
    <source>
        <dbReference type="Google" id="ProtNLM"/>
    </source>
</evidence>
<accession>A0A2T3MZP3</accession>
<dbReference type="PANTHER" id="PTHR42924">
    <property type="entry name" value="EXONUCLEASE"/>
    <property type="match status" value="1"/>
</dbReference>